<proteinExistence type="predicted"/>
<sequence length="339" mass="38872">MSFSVYSVNYDQVIKSAFINAEADYEFALKRLVPRAGQLSTQRELQNQRFYDRLARDILNGCIMPPLTVAIIASPDECGKDYKAYIEDNIDKLFILDGIQRLNTLVRVTKSNDSVDLTRPIYLNILICPSMDHLLYRMITLNNGQKPMTARHQIEIIAENAYDFTALPVPMQSEKRKNGEKRKRGAFKKVDLIKSYLAFLSKSINIDNDKVIQEKMDELIATKIMESNIVDSDIEFDQVIDEVQRLTEDEEIKKWFSNQNNLIAFCASAHSSYDFVAAMNFDEFKDCVNSLEGAIGMLEVSRIKIGSSRRKAVEFYFNNIARFKGKDEFAVIDEISMIV</sequence>
<evidence type="ECO:0008006" key="3">
    <source>
        <dbReference type="Google" id="ProtNLM"/>
    </source>
</evidence>
<name>A0AA37VNS4_PSEPU</name>
<organism evidence="1 2">
    <name type="scientific">Pseudomonas putida</name>
    <name type="common">Arthrobacter siderocapsulatus</name>
    <dbReference type="NCBI Taxonomy" id="303"/>
    <lineage>
        <taxon>Bacteria</taxon>
        <taxon>Pseudomonadati</taxon>
        <taxon>Pseudomonadota</taxon>
        <taxon>Gammaproteobacteria</taxon>
        <taxon>Pseudomonadales</taxon>
        <taxon>Pseudomonadaceae</taxon>
        <taxon>Pseudomonas</taxon>
    </lineage>
</organism>
<evidence type="ECO:0000313" key="1">
    <source>
        <dbReference type="EMBL" id="GLO36483.1"/>
    </source>
</evidence>
<accession>A0AA37VNS4</accession>
<comment type="caution">
    <text evidence="1">The sequence shown here is derived from an EMBL/GenBank/DDBJ whole genome shotgun (WGS) entry which is preliminary data.</text>
</comment>
<protein>
    <recommendedName>
        <fullName evidence="3">DUF262 domain-containing protein</fullName>
    </recommendedName>
</protein>
<reference evidence="1" key="1">
    <citation type="submission" date="2023-01" db="EMBL/GenBank/DDBJ databases">
        <title>Whole-genome sequence of Pseudomonas putida NBRC 14671.</title>
        <authorList>
            <person name="Morohoshi T."/>
            <person name="Someya N."/>
        </authorList>
    </citation>
    <scope>NUCLEOTIDE SEQUENCE</scope>
    <source>
        <strain evidence="1">NBRC 14671</strain>
    </source>
</reference>
<evidence type="ECO:0000313" key="2">
    <source>
        <dbReference type="Proteomes" id="UP001161257"/>
    </source>
</evidence>
<dbReference type="RefSeq" id="WP_284354734.1">
    <property type="nucleotide sequence ID" value="NZ_BSKF01000005.1"/>
</dbReference>
<dbReference type="EMBL" id="BSKJ01000007">
    <property type="protein sequence ID" value="GLO36483.1"/>
    <property type="molecule type" value="Genomic_DNA"/>
</dbReference>
<dbReference type="Proteomes" id="UP001161257">
    <property type="component" value="Unassembled WGS sequence"/>
</dbReference>
<gene>
    <name evidence="1" type="ORF">PPUN14671_33180</name>
</gene>
<dbReference type="AlphaFoldDB" id="A0AA37VNS4"/>